<feature type="binding site" evidence="7">
    <location>
        <position position="228"/>
    </location>
    <ligand>
        <name>substrate</name>
    </ligand>
</feature>
<dbReference type="RefSeq" id="WP_075062022.1">
    <property type="nucleotide sequence ID" value="NZ_LGCL01000016.1"/>
</dbReference>
<name>A0A0P6XUN2_9CHLR</name>
<evidence type="ECO:0000256" key="2">
    <source>
        <dbReference type="ARBA" id="ARBA00022723"/>
    </source>
</evidence>
<dbReference type="PATRIC" id="fig|1134406.4.peg.1635"/>
<evidence type="ECO:0000256" key="8">
    <source>
        <dbReference type="PIRSR" id="PIRSR038994-3"/>
    </source>
</evidence>
<dbReference type="InterPro" id="IPR032466">
    <property type="entry name" value="Metal_Hydrolase"/>
</dbReference>
<dbReference type="InterPro" id="IPR003764">
    <property type="entry name" value="GlcNAc_6-P_deAcase"/>
</dbReference>
<dbReference type="Proteomes" id="UP000050417">
    <property type="component" value="Unassembled WGS sequence"/>
</dbReference>
<dbReference type="AlphaFoldDB" id="A0A0P6XUN2"/>
<dbReference type="Pfam" id="PF01979">
    <property type="entry name" value="Amidohydro_1"/>
    <property type="match status" value="1"/>
</dbReference>
<evidence type="ECO:0000256" key="4">
    <source>
        <dbReference type="ARBA" id="ARBA00023277"/>
    </source>
</evidence>
<comment type="caution">
    <text evidence="10">The sequence shown here is derived from an EMBL/GenBank/DDBJ whole genome shotgun (WGS) entry which is preliminary data.</text>
</comment>
<comment type="cofactor">
    <cofactor evidence="8">
        <name>a divalent metal cation</name>
        <dbReference type="ChEBI" id="CHEBI:60240"/>
    </cofactor>
    <text evidence="8">Binds 1 divalent metal cation per subunit.</text>
</comment>
<dbReference type="SUPFAM" id="SSF51338">
    <property type="entry name" value="Composite domain of metallo-dependent hydrolases"/>
    <property type="match status" value="1"/>
</dbReference>
<feature type="active site" description="Proton donor/acceptor" evidence="6">
    <location>
        <position position="275"/>
    </location>
</feature>
<dbReference type="GO" id="GO:0046872">
    <property type="term" value="F:metal ion binding"/>
    <property type="evidence" value="ECO:0007669"/>
    <property type="project" value="UniProtKB-KW"/>
</dbReference>
<evidence type="ECO:0000256" key="1">
    <source>
        <dbReference type="ARBA" id="ARBA00010716"/>
    </source>
</evidence>
<feature type="binding site" evidence="8">
    <location>
        <position position="196"/>
    </location>
    <ligand>
        <name>Zn(2+)</name>
        <dbReference type="ChEBI" id="CHEBI:29105"/>
    </ligand>
</feature>
<accession>A0A0P6XUN2</accession>
<feature type="binding site" evidence="7">
    <location>
        <begin position="220"/>
        <end position="221"/>
    </location>
    <ligand>
        <name>substrate</name>
    </ligand>
</feature>
<dbReference type="GO" id="GO:0006046">
    <property type="term" value="P:N-acetylglucosamine catabolic process"/>
    <property type="evidence" value="ECO:0007669"/>
    <property type="project" value="TreeGrafter"/>
</dbReference>
<dbReference type="STRING" id="1134406.ADN00_05795"/>
<dbReference type="GO" id="GO:0008448">
    <property type="term" value="F:N-acetylglucosamine-6-phosphate deacetylase activity"/>
    <property type="evidence" value="ECO:0007669"/>
    <property type="project" value="InterPro"/>
</dbReference>
<keyword evidence="11" id="KW-1185">Reference proteome</keyword>
<evidence type="ECO:0000256" key="7">
    <source>
        <dbReference type="PIRSR" id="PIRSR038994-2"/>
    </source>
</evidence>
<keyword evidence="2 8" id="KW-0479">Metal-binding</keyword>
<keyword evidence="4 5" id="KW-0119">Carbohydrate metabolism</keyword>
<dbReference type="SUPFAM" id="SSF51556">
    <property type="entry name" value="Metallo-dependent hydrolases"/>
    <property type="match status" value="1"/>
</dbReference>
<comment type="similarity">
    <text evidence="1 5">Belongs to the metallo-dependent hydrolases superfamily. NagA family.</text>
</comment>
<dbReference type="NCBIfam" id="TIGR00221">
    <property type="entry name" value="nagA"/>
    <property type="match status" value="1"/>
</dbReference>
<dbReference type="PANTHER" id="PTHR11113:SF14">
    <property type="entry name" value="N-ACETYLGLUCOSAMINE-6-PHOSPHATE DEACETYLASE"/>
    <property type="match status" value="1"/>
</dbReference>
<dbReference type="InterPro" id="IPR006680">
    <property type="entry name" value="Amidohydro-rel"/>
</dbReference>
<feature type="binding site" evidence="7">
    <location>
        <begin position="308"/>
        <end position="310"/>
    </location>
    <ligand>
        <name>substrate</name>
    </ligand>
</feature>
<reference evidence="10 11" key="1">
    <citation type="submission" date="2015-07" db="EMBL/GenBank/DDBJ databases">
        <title>Genome sequence of Ornatilinea apprima DSM 23815.</title>
        <authorList>
            <person name="Hemp J."/>
            <person name="Ward L.M."/>
            <person name="Pace L.A."/>
            <person name="Fischer W.W."/>
        </authorList>
    </citation>
    <scope>NUCLEOTIDE SEQUENCE [LARGE SCALE GENOMIC DNA]</scope>
    <source>
        <strain evidence="10 11">P3M-1</strain>
    </source>
</reference>
<dbReference type="InterPro" id="IPR011059">
    <property type="entry name" value="Metal-dep_hydrolase_composite"/>
</dbReference>
<evidence type="ECO:0000313" key="11">
    <source>
        <dbReference type="Proteomes" id="UP000050417"/>
    </source>
</evidence>
<evidence type="ECO:0000313" key="10">
    <source>
        <dbReference type="EMBL" id="KPL78876.1"/>
    </source>
</evidence>
<feature type="binding site" evidence="8">
    <location>
        <position position="217"/>
    </location>
    <ligand>
        <name>Zn(2+)</name>
        <dbReference type="ChEBI" id="CHEBI:29105"/>
    </ligand>
</feature>
<organism evidence="10 11">
    <name type="scientific">Ornatilinea apprima</name>
    <dbReference type="NCBI Taxonomy" id="1134406"/>
    <lineage>
        <taxon>Bacteria</taxon>
        <taxon>Bacillati</taxon>
        <taxon>Chloroflexota</taxon>
        <taxon>Anaerolineae</taxon>
        <taxon>Anaerolineales</taxon>
        <taxon>Anaerolineaceae</taxon>
        <taxon>Ornatilinea</taxon>
    </lineage>
</organism>
<dbReference type="PANTHER" id="PTHR11113">
    <property type="entry name" value="N-ACETYLGLUCOSAMINE-6-PHOSPHATE DEACETYLASE"/>
    <property type="match status" value="1"/>
</dbReference>
<dbReference type="EMBL" id="LGCL01000016">
    <property type="protein sequence ID" value="KPL78876.1"/>
    <property type="molecule type" value="Genomic_DNA"/>
</dbReference>
<evidence type="ECO:0000256" key="5">
    <source>
        <dbReference type="PIRNR" id="PIRNR038994"/>
    </source>
</evidence>
<proteinExistence type="inferred from homology"/>
<gene>
    <name evidence="10" type="ORF">ADN00_05795</name>
</gene>
<sequence>MQAPNLVFKNIHVYEDGQELSHCGLAIEGNSIAYAGEMGGMSISEGAVQVDAAGWWAAPGLVDLQLNGGYGYYFSNDPARVRDVAIRLPEMGVTAFLPTLISEPIDSYPKKIRILQSAREGDGARVLGVHLEGPFLSREKPGAHPPSLLIDPVPEALARLQPLDAVKMVTLAPELPHGMQAIQWFVERGVVVSIGHSQCDLPQLAQAARLGASCATHLFNAMPPLNHREPGMVAAMLTGEEYRLGLIVDGIHVHPEMVKLVWKCRGARGIMLVSDAMGALGMPPGMYQIGEQDVVVDENSARLRDGKLAGSILRMDDAVRNMVEFSGCTRAEAVRMASTTPMEALGLDDRYGHVKTGYQADLVFFDEALRVQLVMIDGKTAFATPGAQARLAD</sequence>
<dbReference type="PIRSF" id="PIRSF038994">
    <property type="entry name" value="NagA"/>
    <property type="match status" value="1"/>
</dbReference>
<feature type="binding site" evidence="8">
    <location>
        <position position="132"/>
    </location>
    <ligand>
        <name>Zn(2+)</name>
        <dbReference type="ChEBI" id="CHEBI:29105"/>
    </ligand>
</feature>
<feature type="binding site" evidence="7">
    <location>
        <position position="252"/>
    </location>
    <ligand>
        <name>substrate</name>
    </ligand>
</feature>
<evidence type="ECO:0000259" key="9">
    <source>
        <dbReference type="Pfam" id="PF01979"/>
    </source>
</evidence>
<evidence type="ECO:0000256" key="6">
    <source>
        <dbReference type="PIRSR" id="PIRSR038994-1"/>
    </source>
</evidence>
<feature type="domain" description="Amidohydrolase-related" evidence="9">
    <location>
        <begin position="59"/>
        <end position="380"/>
    </location>
</feature>
<dbReference type="Gene3D" id="2.30.40.10">
    <property type="entry name" value="Urease, subunit C, domain 1"/>
    <property type="match status" value="1"/>
</dbReference>
<feature type="binding site" evidence="7">
    <location>
        <position position="143"/>
    </location>
    <ligand>
        <name>substrate</name>
    </ligand>
</feature>
<dbReference type="OrthoDB" id="9776488at2"/>
<evidence type="ECO:0000256" key="3">
    <source>
        <dbReference type="ARBA" id="ARBA00022801"/>
    </source>
</evidence>
<dbReference type="CDD" id="cd00854">
    <property type="entry name" value="NagA"/>
    <property type="match status" value="1"/>
</dbReference>
<protein>
    <recommendedName>
        <fullName evidence="9">Amidohydrolase-related domain-containing protein</fullName>
    </recommendedName>
</protein>
<dbReference type="Gene3D" id="3.20.20.140">
    <property type="entry name" value="Metal-dependent hydrolases"/>
    <property type="match status" value="1"/>
</dbReference>
<keyword evidence="3 5" id="KW-0378">Hydrolase</keyword>